<feature type="transmembrane region" description="Helical" evidence="1">
    <location>
        <begin position="38"/>
        <end position="60"/>
    </location>
</feature>
<gene>
    <name evidence="2" type="ORF">SSEG_10774</name>
</gene>
<dbReference type="EMBL" id="CM000951">
    <property type="protein sequence ID" value="EFH28539.1"/>
    <property type="molecule type" value="Genomic_DNA"/>
</dbReference>
<evidence type="ECO:0000313" key="3">
    <source>
        <dbReference type="Proteomes" id="UP000002785"/>
    </source>
</evidence>
<evidence type="ECO:0000313" key="2">
    <source>
        <dbReference type="EMBL" id="EFH28539.1"/>
    </source>
</evidence>
<evidence type="ECO:0000256" key="1">
    <source>
        <dbReference type="SAM" id="Phobius"/>
    </source>
</evidence>
<reference evidence="2" key="1">
    <citation type="submission" date="2009-10" db="EMBL/GenBank/DDBJ databases">
        <title>The genome sequence of Streptomyces sviceus strain ATCC 29083.</title>
        <authorList>
            <consortium name="The Broad Institute Genome Sequencing Platform"/>
            <consortium name="Broad Institute Microbial Sequencing Center"/>
            <person name="Fischbach M."/>
            <person name="Godfrey P."/>
            <person name="Ward D."/>
            <person name="Young S."/>
            <person name="Zeng Q."/>
            <person name="Koehrsen M."/>
            <person name="Alvarado L."/>
            <person name="Berlin A.M."/>
            <person name="Bochicchio J."/>
            <person name="Borenstein D."/>
            <person name="Chapman S.B."/>
            <person name="Chen Z."/>
            <person name="Engels R."/>
            <person name="Freedman E."/>
            <person name="Gellesch M."/>
            <person name="Goldberg J."/>
            <person name="Griggs A."/>
            <person name="Gujja S."/>
            <person name="Heilman E.R."/>
            <person name="Heiman D.I."/>
            <person name="Hepburn T.A."/>
            <person name="Howarth C."/>
            <person name="Jen D."/>
            <person name="Larson L."/>
            <person name="Lewis B."/>
            <person name="Mehta T."/>
            <person name="Park D."/>
            <person name="Pearson M."/>
            <person name="Richards J."/>
            <person name="Roberts A."/>
            <person name="Saif S."/>
            <person name="Shea T.D."/>
            <person name="Shenoy N."/>
            <person name="Sisk P."/>
            <person name="Stolte C."/>
            <person name="Sykes S.N."/>
            <person name="Thomson T."/>
            <person name="Walk T."/>
            <person name="White J."/>
            <person name="Yandava C."/>
            <person name="Straight P."/>
            <person name="Clardy J."/>
            <person name="Hung D."/>
            <person name="Kolter R."/>
            <person name="Mekalanos J."/>
            <person name="Walker S."/>
            <person name="Walsh C.T."/>
            <person name="Wieland-Brown L.C."/>
            <person name="Haas B."/>
            <person name="Nusbaum C."/>
            <person name="Birren B."/>
        </authorList>
    </citation>
    <scope>NUCLEOTIDE SEQUENCE [LARGE SCALE GENOMIC DNA]</scope>
    <source>
        <strain evidence="2">ATCC 29083</strain>
    </source>
</reference>
<keyword evidence="1" id="KW-1133">Transmembrane helix</keyword>
<name>D6XCS2_STRX2</name>
<proteinExistence type="predicted"/>
<protein>
    <submittedName>
        <fullName evidence="2">Integral membrane protein</fullName>
    </submittedName>
</protein>
<dbReference type="HOGENOM" id="CLU_2884190_0_0_11"/>
<accession>D6XCS2</accession>
<organism evidence="2 3">
    <name type="scientific">Streptomyces sviceus (strain ATCC 29083 / DSM 924 / JCM 4929 / NBRC 13980 / NCIMB 11184 / NRRL 5439 / UC 5370)</name>
    <dbReference type="NCBI Taxonomy" id="463191"/>
    <lineage>
        <taxon>Bacteria</taxon>
        <taxon>Bacillati</taxon>
        <taxon>Actinomycetota</taxon>
        <taxon>Actinomycetes</taxon>
        <taxon>Kitasatosporales</taxon>
        <taxon>Streptomycetaceae</taxon>
        <taxon>Streptomyces</taxon>
    </lineage>
</organism>
<sequence>MGVRGMAMVTRVGAGFTGGDGCAGSAAGAGVGMIDGPYFVLVVLGVLGTGLVAGVFCAFFDVS</sequence>
<keyword evidence="3" id="KW-1185">Reference proteome</keyword>
<dbReference type="AlphaFoldDB" id="D6XCS2"/>
<keyword evidence="1" id="KW-0472">Membrane</keyword>
<keyword evidence="1" id="KW-0812">Transmembrane</keyword>
<dbReference type="Proteomes" id="UP000002785">
    <property type="component" value="Chromosome"/>
</dbReference>